<dbReference type="EMBL" id="FOIB01000017">
    <property type="protein sequence ID" value="SEU41594.1"/>
    <property type="molecule type" value="Genomic_DNA"/>
</dbReference>
<accession>A0A511TJC7</accession>
<proteinExistence type="predicted"/>
<name>A0A511TJC7_MYXFU</name>
<evidence type="ECO:0000313" key="4">
    <source>
        <dbReference type="Proteomes" id="UP000321514"/>
    </source>
</evidence>
<organism evidence="1 4">
    <name type="scientific">Myxococcus fulvus</name>
    <dbReference type="NCBI Taxonomy" id="33"/>
    <lineage>
        <taxon>Bacteria</taxon>
        <taxon>Pseudomonadati</taxon>
        <taxon>Myxococcota</taxon>
        <taxon>Myxococcia</taxon>
        <taxon>Myxococcales</taxon>
        <taxon>Cystobacterineae</taxon>
        <taxon>Myxococcaceae</taxon>
        <taxon>Myxococcus</taxon>
    </lineage>
</organism>
<keyword evidence="3" id="KW-1185">Reference proteome</keyword>
<protein>
    <submittedName>
        <fullName evidence="1">Uncharacterized protein</fullName>
    </submittedName>
</protein>
<reference evidence="1 4" key="2">
    <citation type="submission" date="2019-07" db="EMBL/GenBank/DDBJ databases">
        <title>Whole genome shotgun sequence of Myxococcus fulvus NBRC 100333.</title>
        <authorList>
            <person name="Hosoyama A."/>
            <person name="Uohara A."/>
            <person name="Ohji S."/>
            <person name="Ichikawa N."/>
        </authorList>
    </citation>
    <scope>NUCLEOTIDE SEQUENCE [LARGE SCALE GENOMIC DNA]</scope>
    <source>
        <strain evidence="1 4">NBRC 100333</strain>
    </source>
</reference>
<evidence type="ECO:0000313" key="2">
    <source>
        <dbReference type="EMBL" id="SEU41594.1"/>
    </source>
</evidence>
<evidence type="ECO:0000313" key="1">
    <source>
        <dbReference type="EMBL" id="GEN13442.1"/>
    </source>
</evidence>
<reference evidence="2 3" key="1">
    <citation type="submission" date="2016-10" db="EMBL/GenBank/DDBJ databases">
        <authorList>
            <person name="Varghese N."/>
            <person name="Submissions S."/>
        </authorList>
    </citation>
    <scope>NUCLEOTIDE SEQUENCE [LARGE SCALE GENOMIC DNA]</scope>
    <source>
        <strain evidence="2 3">DSM 16525</strain>
    </source>
</reference>
<dbReference type="Proteomes" id="UP000321514">
    <property type="component" value="Unassembled WGS sequence"/>
</dbReference>
<dbReference type="Proteomes" id="UP000183760">
    <property type="component" value="Unassembled WGS sequence"/>
</dbReference>
<evidence type="ECO:0000313" key="3">
    <source>
        <dbReference type="Proteomes" id="UP000183760"/>
    </source>
</evidence>
<dbReference type="EMBL" id="BJXR01000080">
    <property type="protein sequence ID" value="GEN13442.1"/>
    <property type="molecule type" value="Genomic_DNA"/>
</dbReference>
<sequence length="164" mass="17688">MGPVRAERRTPGPRVAADPRAAYTRSIVSGLSRILTLVLLVGWQVLASGVAGLGHYCEKQVATRATKCRCHEHEKEGGHKASSSPDGPALSWNCCEEPHWDLPAPTEAGGSSGAPFVVAPPVLLPVAWVSPRPPEWVPQRSLSWWQVPPAQGPPVFLRVRTLLI</sequence>
<gene>
    <name evidence="1" type="ORF">MFU01_84790</name>
    <name evidence="2" type="ORF">SAMN05443572_11729</name>
</gene>
<dbReference type="STRING" id="1334629.MFUL124B02_00750"/>
<dbReference type="AlphaFoldDB" id="A0A511TJC7"/>
<comment type="caution">
    <text evidence="1">The sequence shown here is derived from an EMBL/GenBank/DDBJ whole genome shotgun (WGS) entry which is preliminary data.</text>
</comment>